<dbReference type="STRING" id="188937.MA_1736"/>
<evidence type="ECO:0000256" key="4">
    <source>
        <dbReference type="ARBA" id="ARBA00022833"/>
    </source>
</evidence>
<dbReference type="PROSITE" id="PS50249">
    <property type="entry name" value="MPN"/>
    <property type="match status" value="1"/>
</dbReference>
<evidence type="ECO:0000256" key="1">
    <source>
        <dbReference type="ARBA" id="ARBA00022670"/>
    </source>
</evidence>
<keyword evidence="3" id="KW-0378">Hydrolase</keyword>
<organism evidence="7 8">
    <name type="scientific">Methanosarcina acetivorans (strain ATCC 35395 / DSM 2834 / JCM 12185 / C2A)</name>
    <dbReference type="NCBI Taxonomy" id="188937"/>
    <lineage>
        <taxon>Archaea</taxon>
        <taxon>Methanobacteriati</taxon>
        <taxon>Methanobacteriota</taxon>
        <taxon>Stenosarchaea group</taxon>
        <taxon>Methanomicrobia</taxon>
        <taxon>Methanosarcinales</taxon>
        <taxon>Methanosarcinaceae</taxon>
        <taxon>Methanosarcina</taxon>
    </lineage>
</organism>
<evidence type="ECO:0000256" key="2">
    <source>
        <dbReference type="ARBA" id="ARBA00022723"/>
    </source>
</evidence>
<dbReference type="SUPFAM" id="SSF102712">
    <property type="entry name" value="JAB1/MPN domain"/>
    <property type="match status" value="1"/>
</dbReference>
<dbReference type="PhylomeDB" id="Q8TQ16"/>
<dbReference type="GO" id="GO:0008237">
    <property type="term" value="F:metallopeptidase activity"/>
    <property type="evidence" value="ECO:0007669"/>
    <property type="project" value="UniProtKB-KW"/>
</dbReference>
<evidence type="ECO:0000259" key="6">
    <source>
        <dbReference type="PROSITE" id="PS50249"/>
    </source>
</evidence>
<dbReference type="InterPro" id="IPR028090">
    <property type="entry name" value="JAB_dom_prok"/>
</dbReference>
<protein>
    <submittedName>
        <fullName evidence="7">Mov34 family protein</fullName>
    </submittedName>
</protein>
<keyword evidence="4" id="KW-0862">Zinc</keyword>
<dbReference type="Proteomes" id="UP000002487">
    <property type="component" value="Chromosome"/>
</dbReference>
<gene>
    <name evidence="7" type="ordered locus">MA_1736</name>
</gene>
<proteinExistence type="predicted"/>
<name>Q8TQ16_METAC</name>
<evidence type="ECO:0000313" key="8">
    <source>
        <dbReference type="Proteomes" id="UP000002487"/>
    </source>
</evidence>
<dbReference type="InParanoid" id="Q8TQ16"/>
<dbReference type="GO" id="GO:0006508">
    <property type="term" value="P:proteolysis"/>
    <property type="evidence" value="ECO:0007669"/>
    <property type="project" value="UniProtKB-KW"/>
</dbReference>
<evidence type="ECO:0000256" key="3">
    <source>
        <dbReference type="ARBA" id="ARBA00022801"/>
    </source>
</evidence>
<dbReference type="EMBL" id="AE010299">
    <property type="protein sequence ID" value="AAM05143.1"/>
    <property type="molecule type" value="Genomic_DNA"/>
</dbReference>
<dbReference type="InterPro" id="IPR037518">
    <property type="entry name" value="MPN"/>
</dbReference>
<evidence type="ECO:0000256" key="5">
    <source>
        <dbReference type="ARBA" id="ARBA00023049"/>
    </source>
</evidence>
<keyword evidence="1" id="KW-0645">Protease</keyword>
<dbReference type="AlphaFoldDB" id="Q8TQ16"/>
<accession>Q8TQ16</accession>
<dbReference type="EnsemblBacteria" id="AAM05143">
    <property type="protein sequence ID" value="AAM05143"/>
    <property type="gene ID" value="MA_1736"/>
</dbReference>
<dbReference type="CDD" id="cd08072">
    <property type="entry name" value="MPN_archaeal"/>
    <property type="match status" value="1"/>
</dbReference>
<keyword evidence="8" id="KW-1185">Reference proteome</keyword>
<dbReference type="Gene3D" id="3.40.140.10">
    <property type="entry name" value="Cytidine Deaminase, domain 2"/>
    <property type="match status" value="1"/>
</dbReference>
<dbReference type="Pfam" id="PF14464">
    <property type="entry name" value="Prok-JAB"/>
    <property type="match status" value="1"/>
</dbReference>
<evidence type="ECO:0000313" key="7">
    <source>
        <dbReference type="EMBL" id="AAM05143.1"/>
    </source>
</evidence>
<reference evidence="7 8" key="1">
    <citation type="journal article" date="2002" name="Genome Res.">
        <title>The genome of Methanosarcina acetivorans reveals extensive metabolic and physiological diversity.</title>
        <authorList>
            <person name="Galagan J.E."/>
            <person name="Nusbaum C."/>
            <person name="Roy A."/>
            <person name="Endrizzi M.G."/>
            <person name="Macdonald P."/>
            <person name="FitzHugh W."/>
            <person name="Calvo S."/>
            <person name="Engels R."/>
            <person name="Smirnov S."/>
            <person name="Atnoor D."/>
            <person name="Brown A."/>
            <person name="Allen N."/>
            <person name="Naylor J."/>
            <person name="Stange-Thomann N."/>
            <person name="DeArellano K."/>
            <person name="Johnson R."/>
            <person name="Linton L."/>
            <person name="McEwan P."/>
            <person name="McKernan K."/>
            <person name="Talamas J."/>
            <person name="Tirrell A."/>
            <person name="Ye W."/>
            <person name="Zimmer A."/>
            <person name="Barber R.D."/>
            <person name="Cann I."/>
            <person name="Graham D.E."/>
            <person name="Grahame D.A."/>
            <person name="Guss A."/>
            <person name="Hedderich R."/>
            <person name="Ingram-Smith C."/>
            <person name="Kuettner C.H."/>
            <person name="Krzycki J.A."/>
            <person name="Leigh J.A."/>
            <person name="Li W."/>
            <person name="Liu J."/>
            <person name="Mukhopadhyay B."/>
            <person name="Reeve J.N."/>
            <person name="Smith K."/>
            <person name="Springer T.A."/>
            <person name="Umayam L.A."/>
            <person name="White O."/>
            <person name="White R.H."/>
            <person name="de Macario E.C."/>
            <person name="Ferry J.G."/>
            <person name="Jarrell K.F."/>
            <person name="Jing H."/>
            <person name="Macario A.J.L."/>
            <person name="Paulsen I."/>
            <person name="Pritchett M."/>
            <person name="Sowers K.R."/>
            <person name="Swanson R.V."/>
            <person name="Zinder S.H."/>
            <person name="Lander E."/>
            <person name="Metcalf W.W."/>
            <person name="Birren B."/>
        </authorList>
    </citation>
    <scope>NUCLEOTIDE SEQUENCE [LARGE SCALE GENOMIC DNA]</scope>
    <source>
        <strain evidence="8">ATCC 35395 / DSM 2834 / JCM 12185 / C2A</strain>
    </source>
</reference>
<sequence length="160" mass="18000">MFFFPPDNFLGFNIPLSRKTYTISGELLYMQIKGIARDTLDFILEASKSMAPEEFAGLLQEQDGIITEVLILPGTESSNTNAVIRLYMMPNVKAVGSVHSHPGANRRPSKADLRLFSKTGNCHIIAGRPYGRESWTCYDREGNVRDLPVLDVEFEEDEEI</sequence>
<dbReference type="GO" id="GO:0046872">
    <property type="term" value="F:metal ion binding"/>
    <property type="evidence" value="ECO:0007669"/>
    <property type="project" value="UniProtKB-KW"/>
</dbReference>
<dbReference type="KEGG" id="mac:MA_1736"/>
<feature type="domain" description="MPN" evidence="6">
    <location>
        <begin position="32"/>
        <end position="144"/>
    </location>
</feature>
<dbReference type="HOGENOM" id="CLU_116578_1_0_2"/>
<keyword evidence="5" id="KW-0482">Metalloprotease</keyword>
<keyword evidence="2" id="KW-0479">Metal-binding</keyword>